<feature type="transmembrane region" description="Helical" evidence="2">
    <location>
        <begin position="167"/>
        <end position="187"/>
    </location>
</feature>
<evidence type="ECO:0000313" key="5">
    <source>
        <dbReference type="Proteomes" id="UP000009026"/>
    </source>
</evidence>
<feature type="transmembrane region" description="Helical" evidence="2">
    <location>
        <begin position="112"/>
        <end position="131"/>
    </location>
</feature>
<dbReference type="PATRIC" id="fig|1297742.4.peg.962"/>
<evidence type="ECO:0000256" key="2">
    <source>
        <dbReference type="SAM" id="Phobius"/>
    </source>
</evidence>
<protein>
    <submittedName>
        <fullName evidence="4">Uncharacterized protein</fullName>
    </submittedName>
</protein>
<reference evidence="4 5" key="1">
    <citation type="journal article" date="2016" name="PLoS ONE">
        <title>Complete Genome Sequence and Comparative Genomics of a Novel Myxobacterium Myxococcus hansupus.</title>
        <authorList>
            <person name="Sharma G."/>
            <person name="Narwani T."/>
            <person name="Subramanian S."/>
        </authorList>
    </citation>
    <scope>NUCLEOTIDE SEQUENCE [LARGE SCALE GENOMIC DNA]</scope>
    <source>
        <strain evidence="5">mixupus</strain>
    </source>
</reference>
<feature type="region of interest" description="Disordered" evidence="1">
    <location>
        <begin position="26"/>
        <end position="58"/>
    </location>
</feature>
<keyword evidence="5" id="KW-1185">Reference proteome</keyword>
<proteinExistence type="predicted"/>
<keyword evidence="3" id="KW-0732">Signal</keyword>
<dbReference type="Proteomes" id="UP000009026">
    <property type="component" value="Chromosome"/>
</dbReference>
<evidence type="ECO:0000256" key="3">
    <source>
        <dbReference type="SAM" id="SignalP"/>
    </source>
</evidence>
<sequence length="224" mass="22365">MPARPFRVIALAVLLPSLVAAQPATDVPHAQAQEPSPVARKRPSSKVHPPFTQAHATGDDTFPLGARLVGETVGGALIGASGLALAFLGGVLVTDRVSCPYNECAKSRKATLLGASLGMGLGAASGTYLAGSLMDAHGGFLPTLLGGLVGTGVPLTVIALTDGDLPWPALAAAYAAPVATSILAFELSHGARRKRRQSPPTGLTLVPTAAVAPGGGALGLVGTF</sequence>
<organism evidence="4 5">
    <name type="scientific">Pseudomyxococcus hansupus</name>
    <dbReference type="NCBI Taxonomy" id="1297742"/>
    <lineage>
        <taxon>Bacteria</taxon>
        <taxon>Pseudomonadati</taxon>
        <taxon>Myxococcota</taxon>
        <taxon>Myxococcia</taxon>
        <taxon>Myxococcales</taxon>
        <taxon>Cystobacterineae</taxon>
        <taxon>Myxococcaceae</taxon>
        <taxon>Pseudomyxococcus</taxon>
    </lineage>
</organism>
<name>A0A0H4WKZ0_9BACT</name>
<feature type="chain" id="PRO_5005211799" evidence="3">
    <location>
        <begin position="22"/>
        <end position="224"/>
    </location>
</feature>
<dbReference type="EMBL" id="CP012109">
    <property type="protein sequence ID" value="AKQ64036.1"/>
    <property type="molecule type" value="Genomic_DNA"/>
</dbReference>
<keyword evidence="2" id="KW-0812">Transmembrane</keyword>
<keyword evidence="2" id="KW-0472">Membrane</keyword>
<dbReference type="RefSeq" id="WP_002635779.1">
    <property type="nucleotide sequence ID" value="NZ_CP012109.1"/>
</dbReference>
<gene>
    <name evidence="4" type="ORF">A176_000948</name>
</gene>
<keyword evidence="2" id="KW-1133">Transmembrane helix</keyword>
<feature type="signal peptide" evidence="3">
    <location>
        <begin position="1"/>
        <end position="21"/>
    </location>
</feature>
<feature type="transmembrane region" description="Helical" evidence="2">
    <location>
        <begin position="143"/>
        <end position="161"/>
    </location>
</feature>
<evidence type="ECO:0000256" key="1">
    <source>
        <dbReference type="SAM" id="MobiDB-lite"/>
    </source>
</evidence>
<accession>A0A0H4WKZ0</accession>
<dbReference type="AlphaFoldDB" id="A0A0H4WKZ0"/>
<evidence type="ECO:0000313" key="4">
    <source>
        <dbReference type="EMBL" id="AKQ64036.1"/>
    </source>
</evidence>
<dbReference type="KEGG" id="mym:A176_000948"/>